<dbReference type="RefSeq" id="WP_253754487.1">
    <property type="nucleotide sequence ID" value="NZ_JAMZDZ010000001.1"/>
</dbReference>
<organism evidence="1 2">
    <name type="scientific">Hamadaea flava</name>
    <dbReference type="NCBI Taxonomy" id="1742688"/>
    <lineage>
        <taxon>Bacteria</taxon>
        <taxon>Bacillati</taxon>
        <taxon>Actinomycetota</taxon>
        <taxon>Actinomycetes</taxon>
        <taxon>Micromonosporales</taxon>
        <taxon>Micromonosporaceae</taxon>
        <taxon>Hamadaea</taxon>
    </lineage>
</organism>
<dbReference type="EMBL" id="JBHSAY010000006">
    <property type="protein sequence ID" value="MFC4131191.1"/>
    <property type="molecule type" value="Genomic_DNA"/>
</dbReference>
<protein>
    <submittedName>
        <fullName evidence="1">Uncharacterized protein</fullName>
    </submittedName>
</protein>
<accession>A0ABV8LJQ2</accession>
<sequence length="296" mass="31385">MQPSPFTILDPLGFADAVPQLAHHPLETIHGCLDAVVDELTLTPLLVHNDTAYLVTPAFVLTVADPVATNEHGTALFRQVRTAQIEAMLAQKFVTCRAPLTWLTDDQPAVAHHAVIRAVDAARNVPIALLFDAETDLRILLPGLSDLVTSVGDCLAELGPYCGDHLGHAEQNADSIRDLMRVAAQQLVDLRDLCAAHPISARGLPTLTGITVTGAEPGFVAVGDFHTSDPTGGSEGLLTTSGHASITDAVDAMIATATRCNLMCDNAELSAPDLRTEAQELELAGVAANHRLRRKP</sequence>
<name>A0ABV8LJQ2_9ACTN</name>
<proteinExistence type="predicted"/>
<gene>
    <name evidence="1" type="ORF">ACFOZ4_11305</name>
</gene>
<evidence type="ECO:0000313" key="1">
    <source>
        <dbReference type="EMBL" id="MFC4131191.1"/>
    </source>
</evidence>
<dbReference type="Proteomes" id="UP001595816">
    <property type="component" value="Unassembled WGS sequence"/>
</dbReference>
<comment type="caution">
    <text evidence="1">The sequence shown here is derived from an EMBL/GenBank/DDBJ whole genome shotgun (WGS) entry which is preliminary data.</text>
</comment>
<keyword evidence="2" id="KW-1185">Reference proteome</keyword>
<reference evidence="2" key="1">
    <citation type="journal article" date="2019" name="Int. J. Syst. Evol. Microbiol.">
        <title>The Global Catalogue of Microorganisms (GCM) 10K type strain sequencing project: providing services to taxonomists for standard genome sequencing and annotation.</title>
        <authorList>
            <consortium name="The Broad Institute Genomics Platform"/>
            <consortium name="The Broad Institute Genome Sequencing Center for Infectious Disease"/>
            <person name="Wu L."/>
            <person name="Ma J."/>
        </authorList>
    </citation>
    <scope>NUCLEOTIDE SEQUENCE [LARGE SCALE GENOMIC DNA]</scope>
    <source>
        <strain evidence="2">CGMCC 4.7289</strain>
    </source>
</reference>
<evidence type="ECO:0000313" key="2">
    <source>
        <dbReference type="Proteomes" id="UP001595816"/>
    </source>
</evidence>